<organism evidence="4 5">
    <name type="scientific">Amycolatopsis xylanica</name>
    <dbReference type="NCBI Taxonomy" id="589385"/>
    <lineage>
        <taxon>Bacteria</taxon>
        <taxon>Bacillati</taxon>
        <taxon>Actinomycetota</taxon>
        <taxon>Actinomycetes</taxon>
        <taxon>Pseudonocardiales</taxon>
        <taxon>Pseudonocardiaceae</taxon>
        <taxon>Amycolatopsis</taxon>
    </lineage>
</organism>
<sequence length="236" mass="25032">METSGGLSLNASDKIFEDIKAAARRRLPIDGAGGLTLDSVAAEAELTIAEINTHFANRDELLTALITDAYNSSAEEIERADFAARESGATPGARLLAATRALRAWSLANTAEFTLIYGSPVPGYEAPQDTVGPASRTPACMALIMLMALQEGSLIAPRRTIPGPPLVKEEAIALVGGLPGEPFSDLLERGIVFWANLIGLLIFEVFSRTHDSVRDQSAFFDYAIAVAAENIGITVS</sequence>
<keyword evidence="1" id="KW-0805">Transcription regulation</keyword>
<dbReference type="EMBL" id="FNON01000001">
    <property type="protein sequence ID" value="SDW77360.1"/>
    <property type="molecule type" value="Genomic_DNA"/>
</dbReference>
<dbReference type="InterPro" id="IPR025996">
    <property type="entry name" value="MT1864/Rv1816-like_C"/>
</dbReference>
<keyword evidence="2" id="KW-0804">Transcription</keyword>
<dbReference type="Pfam" id="PF13305">
    <property type="entry name" value="TetR_C_33"/>
    <property type="match status" value="1"/>
</dbReference>
<dbReference type="SUPFAM" id="SSF48498">
    <property type="entry name" value="Tetracyclin repressor-like, C-terminal domain"/>
    <property type="match status" value="1"/>
</dbReference>
<evidence type="ECO:0000313" key="5">
    <source>
        <dbReference type="Proteomes" id="UP000199515"/>
    </source>
</evidence>
<dbReference type="Gene3D" id="1.10.357.10">
    <property type="entry name" value="Tetracycline Repressor, domain 2"/>
    <property type="match status" value="1"/>
</dbReference>
<reference evidence="4 5" key="1">
    <citation type="submission" date="2016-10" db="EMBL/GenBank/DDBJ databases">
        <authorList>
            <person name="de Groot N.N."/>
        </authorList>
    </citation>
    <scope>NUCLEOTIDE SEQUENCE [LARGE SCALE GENOMIC DNA]</scope>
    <source>
        <strain evidence="4 5">CPCC 202699</strain>
    </source>
</reference>
<evidence type="ECO:0000256" key="1">
    <source>
        <dbReference type="ARBA" id="ARBA00023015"/>
    </source>
</evidence>
<name>A0A1H2W9T9_9PSEU</name>
<dbReference type="OrthoDB" id="3210322at2"/>
<feature type="domain" description="HTH-type transcriptional regulator MT1864/Rv1816-like C-terminal" evidence="3">
    <location>
        <begin position="95"/>
        <end position="225"/>
    </location>
</feature>
<accession>A0A1H2W9T9</accession>
<dbReference type="RefSeq" id="WP_091287715.1">
    <property type="nucleotide sequence ID" value="NZ_FNON01000001.1"/>
</dbReference>
<proteinExistence type="predicted"/>
<protein>
    <recommendedName>
        <fullName evidence="3">HTH-type transcriptional regulator MT1864/Rv1816-like C-terminal domain-containing protein</fullName>
    </recommendedName>
</protein>
<evidence type="ECO:0000259" key="3">
    <source>
        <dbReference type="Pfam" id="PF13305"/>
    </source>
</evidence>
<dbReference type="InterPro" id="IPR036271">
    <property type="entry name" value="Tet_transcr_reg_TetR-rel_C_sf"/>
</dbReference>
<gene>
    <name evidence="4" type="ORF">SAMN05421504_1011469</name>
</gene>
<dbReference type="Proteomes" id="UP000199515">
    <property type="component" value="Unassembled WGS sequence"/>
</dbReference>
<evidence type="ECO:0000313" key="4">
    <source>
        <dbReference type="EMBL" id="SDW77360.1"/>
    </source>
</evidence>
<dbReference type="STRING" id="589385.SAMN05421504_1011469"/>
<evidence type="ECO:0000256" key="2">
    <source>
        <dbReference type="ARBA" id="ARBA00023163"/>
    </source>
</evidence>
<dbReference type="InterPro" id="IPR009057">
    <property type="entry name" value="Homeodomain-like_sf"/>
</dbReference>
<keyword evidence="5" id="KW-1185">Reference proteome</keyword>
<dbReference type="SUPFAM" id="SSF46689">
    <property type="entry name" value="Homeodomain-like"/>
    <property type="match status" value="1"/>
</dbReference>
<dbReference type="AlphaFoldDB" id="A0A1H2W9T9"/>